<feature type="domain" description="NAD/GMP synthase" evidence="11">
    <location>
        <begin position="25"/>
        <end position="267"/>
    </location>
</feature>
<dbReference type="HAMAP" id="MF_00193">
    <property type="entry name" value="NadE_ammonia_dep"/>
    <property type="match status" value="1"/>
</dbReference>
<name>A0ABN0XBP1_9LACT</name>
<feature type="binding site" evidence="8">
    <location>
        <position position="162"/>
    </location>
    <ligand>
        <name>ATP</name>
        <dbReference type="ChEBI" id="CHEBI:30616"/>
    </ligand>
</feature>
<evidence type="ECO:0000256" key="4">
    <source>
        <dbReference type="ARBA" id="ARBA00022741"/>
    </source>
</evidence>
<dbReference type="CDD" id="cd00553">
    <property type="entry name" value="NAD_synthase"/>
    <property type="match status" value="1"/>
</dbReference>
<dbReference type="PANTHER" id="PTHR23090:SF7">
    <property type="entry name" value="NH(3)-DEPENDENT NAD(+) SYNTHETASE"/>
    <property type="match status" value="1"/>
</dbReference>
<keyword evidence="2 8" id="KW-0436">Ligase</keyword>
<protein>
    <recommendedName>
        <fullName evidence="8 10">NH(3)-dependent NAD(+) synthetase</fullName>
        <ecNumber evidence="8 10">6.3.1.5</ecNumber>
    </recommendedName>
</protein>
<organism evidence="12 13">
    <name type="scientific">Alkalibacterium iburiense</name>
    <dbReference type="NCBI Taxonomy" id="290589"/>
    <lineage>
        <taxon>Bacteria</taxon>
        <taxon>Bacillati</taxon>
        <taxon>Bacillota</taxon>
        <taxon>Bacilli</taxon>
        <taxon>Lactobacillales</taxon>
        <taxon>Carnobacteriaceae</taxon>
        <taxon>Alkalibacterium</taxon>
    </lineage>
</organism>
<comment type="similarity">
    <text evidence="1 8 9">Belongs to the NAD synthetase family.</text>
</comment>
<evidence type="ECO:0000256" key="9">
    <source>
        <dbReference type="RuleBase" id="RU003811"/>
    </source>
</evidence>
<feature type="binding site" evidence="8">
    <location>
        <position position="167"/>
    </location>
    <ligand>
        <name>Mg(2+)</name>
        <dbReference type="ChEBI" id="CHEBI:18420"/>
    </ligand>
</feature>
<evidence type="ECO:0000256" key="2">
    <source>
        <dbReference type="ARBA" id="ARBA00022598"/>
    </source>
</evidence>
<dbReference type="PANTHER" id="PTHR23090">
    <property type="entry name" value="NH 3 /GLUTAMINE-DEPENDENT NAD + SYNTHETASE"/>
    <property type="match status" value="1"/>
</dbReference>
<evidence type="ECO:0000259" key="11">
    <source>
        <dbReference type="Pfam" id="PF02540"/>
    </source>
</evidence>
<evidence type="ECO:0000256" key="7">
    <source>
        <dbReference type="ARBA" id="ARBA00023027"/>
    </source>
</evidence>
<feature type="binding site" evidence="8">
    <location>
        <begin position="48"/>
        <end position="55"/>
    </location>
    <ligand>
        <name>ATP</name>
        <dbReference type="ChEBI" id="CHEBI:30616"/>
    </ligand>
</feature>
<keyword evidence="13" id="KW-1185">Reference proteome</keyword>
<evidence type="ECO:0000256" key="3">
    <source>
        <dbReference type="ARBA" id="ARBA00022723"/>
    </source>
</evidence>
<dbReference type="NCBIfam" id="NF001979">
    <property type="entry name" value="PRK00768.1"/>
    <property type="match status" value="1"/>
</dbReference>
<comment type="pathway">
    <text evidence="8">Cofactor biosynthesis; NAD(+) biosynthesis; NAD(+) from deamido-NAD(+) (ammonia route): step 1/1.</text>
</comment>
<keyword evidence="6 8" id="KW-0460">Magnesium</keyword>
<evidence type="ECO:0000313" key="13">
    <source>
        <dbReference type="Proteomes" id="UP001501166"/>
    </source>
</evidence>
<dbReference type="InterPro" id="IPR014729">
    <property type="entry name" value="Rossmann-like_a/b/a_fold"/>
</dbReference>
<feature type="binding site" evidence="8">
    <location>
        <position position="54"/>
    </location>
    <ligand>
        <name>Mg(2+)</name>
        <dbReference type="ChEBI" id="CHEBI:18420"/>
    </ligand>
</feature>
<dbReference type="Gene3D" id="3.40.50.620">
    <property type="entry name" value="HUPs"/>
    <property type="match status" value="1"/>
</dbReference>
<dbReference type="SUPFAM" id="SSF52402">
    <property type="entry name" value="Adenine nucleotide alpha hydrolases-like"/>
    <property type="match status" value="1"/>
</dbReference>
<feature type="binding site" evidence="8">
    <location>
        <position position="191"/>
    </location>
    <ligand>
        <name>ATP</name>
        <dbReference type="ChEBI" id="CHEBI:30616"/>
    </ligand>
</feature>
<accession>A0ABN0XBP1</accession>
<keyword evidence="3 8" id="KW-0479">Metal-binding</keyword>
<proteinExistence type="inferred from homology"/>
<evidence type="ECO:0000256" key="10">
    <source>
        <dbReference type="RuleBase" id="RU003812"/>
    </source>
</evidence>
<comment type="subunit">
    <text evidence="8">Homodimer.</text>
</comment>
<feature type="binding site" description="in other chain" evidence="8">
    <location>
        <position position="175"/>
    </location>
    <ligand>
        <name>deamido-NAD(+)</name>
        <dbReference type="ChEBI" id="CHEBI:58437"/>
        <note>ligand shared between two neighboring subunits</note>
    </ligand>
</feature>
<sequence>MMSDLQRQIVEEMQVKQTIDPKEEVRRIIDFIKEYVLKHSFLKTMVLGISGGQDSTLLGRLCQLAAEELREETGQSDYQFIALRLPYGEQQDEDDAKDAIEWIQADRVMKIDIKPSVDAHVKSIEANDLSITDFNKGNIKARMRMIAHYAVAGELNGVVIGTDHPAEAVTGFFTKHGDGGTDINPLFPLNKRQGKELLKELGAPEYLVNKTPTADLEEDNPGESDEEALGVTYDEIDDYLLGKEIAEESAEKIEEHYLKSQHKRHLPVTIFDDFWK</sequence>
<dbReference type="InterPro" id="IPR022310">
    <property type="entry name" value="NAD/GMP_synthase"/>
</dbReference>
<comment type="function">
    <text evidence="8">Catalyzes the ATP-dependent amidation of deamido-NAD to form NAD. Uses ammonia as a nitrogen source.</text>
</comment>
<evidence type="ECO:0000313" key="12">
    <source>
        <dbReference type="EMBL" id="GAA0360243.1"/>
    </source>
</evidence>
<dbReference type="InterPro" id="IPR003694">
    <property type="entry name" value="NAD_synthase"/>
</dbReference>
<dbReference type="NCBIfam" id="TIGR00552">
    <property type="entry name" value="nadE"/>
    <property type="match status" value="1"/>
</dbReference>
<feature type="binding site" evidence="8">
    <location>
        <position position="182"/>
    </location>
    <ligand>
        <name>deamido-NAD(+)</name>
        <dbReference type="ChEBI" id="CHEBI:58437"/>
        <note>ligand shared between two neighboring subunits</note>
    </ligand>
</feature>
<gene>
    <name evidence="8 12" type="primary">nadE</name>
    <name evidence="12" type="ORF">GCM10008932_11010</name>
</gene>
<evidence type="ECO:0000256" key="6">
    <source>
        <dbReference type="ARBA" id="ARBA00022842"/>
    </source>
</evidence>
<feature type="binding site" description="in other chain" evidence="8">
    <location>
        <position position="142"/>
    </location>
    <ligand>
        <name>deamido-NAD(+)</name>
        <dbReference type="ChEBI" id="CHEBI:58437"/>
        <note>ligand shared between two neighboring subunits</note>
    </ligand>
</feature>
<keyword evidence="7 8" id="KW-0520">NAD</keyword>
<reference evidence="12 13" key="1">
    <citation type="journal article" date="2019" name="Int. J. Syst. Evol. Microbiol.">
        <title>The Global Catalogue of Microorganisms (GCM) 10K type strain sequencing project: providing services to taxonomists for standard genome sequencing and annotation.</title>
        <authorList>
            <consortium name="The Broad Institute Genomics Platform"/>
            <consortium name="The Broad Institute Genome Sequencing Center for Infectious Disease"/>
            <person name="Wu L."/>
            <person name="Ma J."/>
        </authorList>
    </citation>
    <scope>NUCLEOTIDE SEQUENCE [LARGE SCALE GENOMIC DNA]</scope>
    <source>
        <strain evidence="12 13">JCM 12662</strain>
    </source>
</reference>
<feature type="binding site" evidence="8">
    <location>
        <position position="213"/>
    </location>
    <ligand>
        <name>ATP</name>
        <dbReference type="ChEBI" id="CHEBI:30616"/>
    </ligand>
</feature>
<keyword evidence="5 8" id="KW-0067">ATP-binding</keyword>
<evidence type="ECO:0000256" key="8">
    <source>
        <dbReference type="HAMAP-Rule" id="MF_00193"/>
    </source>
</evidence>
<comment type="catalytic activity">
    <reaction evidence="8 10">
        <text>deamido-NAD(+) + NH4(+) + ATP = AMP + diphosphate + NAD(+) + H(+)</text>
        <dbReference type="Rhea" id="RHEA:21188"/>
        <dbReference type="ChEBI" id="CHEBI:15378"/>
        <dbReference type="ChEBI" id="CHEBI:28938"/>
        <dbReference type="ChEBI" id="CHEBI:30616"/>
        <dbReference type="ChEBI" id="CHEBI:33019"/>
        <dbReference type="ChEBI" id="CHEBI:57540"/>
        <dbReference type="ChEBI" id="CHEBI:58437"/>
        <dbReference type="ChEBI" id="CHEBI:456215"/>
        <dbReference type="EC" id="6.3.1.5"/>
    </reaction>
</comment>
<dbReference type="Pfam" id="PF02540">
    <property type="entry name" value="NAD_synthase"/>
    <property type="match status" value="1"/>
</dbReference>
<dbReference type="InterPro" id="IPR022926">
    <property type="entry name" value="NH(3)-dep_NAD(+)_synth"/>
</dbReference>
<dbReference type="EC" id="6.3.1.5" evidence="8 10"/>
<feature type="binding site" description="in other chain" evidence="8">
    <location>
        <begin position="262"/>
        <end position="263"/>
    </location>
    <ligand>
        <name>deamido-NAD(+)</name>
        <dbReference type="ChEBI" id="CHEBI:58437"/>
        <note>ligand shared between two neighboring subunits</note>
    </ligand>
</feature>
<dbReference type="Proteomes" id="UP001501166">
    <property type="component" value="Unassembled WGS sequence"/>
</dbReference>
<dbReference type="EMBL" id="BAAACW010000067">
    <property type="protein sequence ID" value="GAA0360243.1"/>
    <property type="molecule type" value="Genomic_DNA"/>
</dbReference>
<evidence type="ECO:0000256" key="5">
    <source>
        <dbReference type="ARBA" id="ARBA00022840"/>
    </source>
</evidence>
<keyword evidence="4 8" id="KW-0547">Nucleotide-binding</keyword>
<comment type="caution">
    <text evidence="12">The sequence shown here is derived from an EMBL/GenBank/DDBJ whole genome shotgun (WGS) entry which is preliminary data.</text>
</comment>
<evidence type="ECO:0000256" key="1">
    <source>
        <dbReference type="ARBA" id="ARBA00005859"/>
    </source>
</evidence>